<dbReference type="Gene3D" id="1.10.10.10">
    <property type="entry name" value="Winged helix-like DNA-binding domain superfamily/Winged helix DNA-binding domain"/>
    <property type="match status" value="1"/>
</dbReference>
<dbReference type="InterPro" id="IPR039422">
    <property type="entry name" value="MarR/SlyA-like"/>
</dbReference>
<dbReference type="Proteomes" id="UP000284395">
    <property type="component" value="Unassembled WGS sequence"/>
</dbReference>
<dbReference type="AlphaFoldDB" id="A0A420EC26"/>
<dbReference type="InterPro" id="IPR036388">
    <property type="entry name" value="WH-like_DNA-bd_sf"/>
</dbReference>
<keyword evidence="4" id="KW-0238">DNA-binding</keyword>
<comment type="caution">
    <text evidence="7">The sequence shown here is derived from an EMBL/GenBank/DDBJ whole genome shotgun (WGS) entry which is preliminary data.</text>
</comment>
<name>A0A420EC26_9SPHN</name>
<comment type="subcellular location">
    <subcellularLocation>
        <location evidence="1">Cytoplasm</location>
    </subcellularLocation>
</comment>
<gene>
    <name evidence="7" type="ORF">D6851_15580</name>
</gene>
<dbReference type="InterPro" id="IPR055166">
    <property type="entry name" value="Transc_reg_Sar_Rot_HTH"/>
</dbReference>
<feature type="domain" description="HTH marR-type" evidence="6">
    <location>
        <begin position="1"/>
        <end position="150"/>
    </location>
</feature>
<evidence type="ECO:0000313" key="8">
    <source>
        <dbReference type="Proteomes" id="UP000284395"/>
    </source>
</evidence>
<dbReference type="InterPro" id="IPR000835">
    <property type="entry name" value="HTH_MarR-typ"/>
</dbReference>
<keyword evidence="5" id="KW-0804">Transcription</keyword>
<evidence type="ECO:0000313" key="7">
    <source>
        <dbReference type="EMBL" id="RKF18226.1"/>
    </source>
</evidence>
<dbReference type="SUPFAM" id="SSF46785">
    <property type="entry name" value="Winged helix' DNA-binding domain"/>
    <property type="match status" value="1"/>
</dbReference>
<accession>A0A420EC26</accession>
<dbReference type="EMBL" id="RAPF01000011">
    <property type="protein sequence ID" value="RKF18226.1"/>
    <property type="molecule type" value="Genomic_DNA"/>
</dbReference>
<evidence type="ECO:0000259" key="6">
    <source>
        <dbReference type="PROSITE" id="PS50995"/>
    </source>
</evidence>
<dbReference type="Pfam" id="PF22381">
    <property type="entry name" value="Staph_reg_Sar_Rot"/>
    <property type="match status" value="1"/>
</dbReference>
<proteinExistence type="predicted"/>
<keyword evidence="2" id="KW-0963">Cytoplasm</keyword>
<dbReference type="PROSITE" id="PS50995">
    <property type="entry name" value="HTH_MARR_2"/>
    <property type="match status" value="1"/>
</dbReference>
<dbReference type="GO" id="GO:0006950">
    <property type="term" value="P:response to stress"/>
    <property type="evidence" value="ECO:0007669"/>
    <property type="project" value="TreeGrafter"/>
</dbReference>
<evidence type="ECO:0000256" key="1">
    <source>
        <dbReference type="ARBA" id="ARBA00004496"/>
    </source>
</evidence>
<dbReference type="OrthoDB" id="9806864at2"/>
<keyword evidence="8" id="KW-1185">Reference proteome</keyword>
<dbReference type="RefSeq" id="WP_120325816.1">
    <property type="nucleotide sequence ID" value="NZ_RAPF01000011.1"/>
</dbReference>
<keyword evidence="3" id="KW-0805">Transcription regulation</keyword>
<evidence type="ECO:0000256" key="2">
    <source>
        <dbReference type="ARBA" id="ARBA00022490"/>
    </source>
</evidence>
<sequence length="154" mass="17528">MNAAFDVLDYESGLQLDQQMCFPIYASANAIVKSYRPLLEPLGLTYPQYLVMMVLWEKTPISVGDIGRRLLLDSGTLTPLLKRLASAGIVCRRRDPVDERRVLIELTDKGRELEDLAQDIPSSLFAKSKLTDEDRGELYEAIKILRRILLKQMD</sequence>
<dbReference type="GO" id="GO:0003677">
    <property type="term" value="F:DNA binding"/>
    <property type="evidence" value="ECO:0007669"/>
    <property type="project" value="UniProtKB-KW"/>
</dbReference>
<dbReference type="PANTHER" id="PTHR33164">
    <property type="entry name" value="TRANSCRIPTIONAL REGULATOR, MARR FAMILY"/>
    <property type="match status" value="1"/>
</dbReference>
<dbReference type="GO" id="GO:0003700">
    <property type="term" value="F:DNA-binding transcription factor activity"/>
    <property type="evidence" value="ECO:0007669"/>
    <property type="project" value="InterPro"/>
</dbReference>
<organism evidence="7 8">
    <name type="scientific">Altericroceibacterium spongiae</name>
    <dbReference type="NCBI Taxonomy" id="2320269"/>
    <lineage>
        <taxon>Bacteria</taxon>
        <taxon>Pseudomonadati</taxon>
        <taxon>Pseudomonadota</taxon>
        <taxon>Alphaproteobacteria</taxon>
        <taxon>Sphingomonadales</taxon>
        <taxon>Erythrobacteraceae</taxon>
        <taxon>Altericroceibacterium</taxon>
    </lineage>
</organism>
<protein>
    <submittedName>
        <fullName evidence="7">MarR family transcriptional regulator</fullName>
    </submittedName>
</protein>
<dbReference type="SMART" id="SM00347">
    <property type="entry name" value="HTH_MARR"/>
    <property type="match status" value="1"/>
</dbReference>
<evidence type="ECO:0000256" key="5">
    <source>
        <dbReference type="ARBA" id="ARBA00023163"/>
    </source>
</evidence>
<dbReference type="GO" id="GO:0005737">
    <property type="term" value="C:cytoplasm"/>
    <property type="evidence" value="ECO:0007669"/>
    <property type="project" value="UniProtKB-SubCell"/>
</dbReference>
<dbReference type="FunFam" id="1.10.10.10:FF:000163">
    <property type="entry name" value="MarR family transcriptional regulator"/>
    <property type="match status" value="1"/>
</dbReference>
<evidence type="ECO:0000256" key="3">
    <source>
        <dbReference type="ARBA" id="ARBA00023015"/>
    </source>
</evidence>
<dbReference type="PANTHER" id="PTHR33164:SF5">
    <property type="entry name" value="ORGANIC HYDROPEROXIDE RESISTANCE TRANSCRIPTIONAL REGULATOR"/>
    <property type="match status" value="1"/>
</dbReference>
<reference evidence="7 8" key="1">
    <citation type="submission" date="2018-09" db="EMBL/GenBank/DDBJ databases">
        <title>Altererythrobacter spongiae sp. nov., isolated from a marine sponge.</title>
        <authorList>
            <person name="Zhuang L."/>
            <person name="Luo L."/>
        </authorList>
    </citation>
    <scope>NUCLEOTIDE SEQUENCE [LARGE SCALE GENOMIC DNA]</scope>
    <source>
        <strain evidence="7 8">HN-Y73</strain>
    </source>
</reference>
<dbReference type="InterPro" id="IPR036390">
    <property type="entry name" value="WH_DNA-bd_sf"/>
</dbReference>
<evidence type="ECO:0000256" key="4">
    <source>
        <dbReference type="ARBA" id="ARBA00023125"/>
    </source>
</evidence>